<dbReference type="Pfam" id="PF07238">
    <property type="entry name" value="PilZ"/>
    <property type="match status" value="1"/>
</dbReference>
<dbReference type="EMBL" id="MIJE01000033">
    <property type="protein sequence ID" value="OEF96029.1"/>
    <property type="molecule type" value="Genomic_DNA"/>
</dbReference>
<evidence type="ECO:0008006" key="5">
    <source>
        <dbReference type="Google" id="ProtNLM"/>
    </source>
</evidence>
<sequence length="219" mass="25261">MSYDINTTLVLETIEQTDKKVYKARIADIKDDCLYFEMPFNEETKRIEAPEQGIKLRVWFQTPDKTKAYFDTSVLGRVQENIAMLIVEKPNSKSIYKKQRRDFVRVPAIIEAALEVITKEGPIKIICKTEDISGGGFSVKFNSSIKLQTGQKAKVWLVMPKKNKKIAHATGEAEIVRVRYPEDSRHLAWASFKFTKIMEGDRSKVIQFTFEKQIDLYGK</sequence>
<feature type="domain" description="PilZ" evidence="1">
    <location>
        <begin position="99"/>
        <end position="211"/>
    </location>
</feature>
<dbReference type="Gene3D" id="2.40.10.220">
    <property type="entry name" value="predicted glycosyltransferase like domains"/>
    <property type="match status" value="1"/>
</dbReference>
<dbReference type="Proteomes" id="UP000094296">
    <property type="component" value="Unassembled WGS sequence"/>
</dbReference>
<dbReference type="STRING" id="766136.BHF68_09795"/>
<gene>
    <name evidence="3" type="ORF">BHF68_09795</name>
</gene>
<dbReference type="SUPFAM" id="SSF141371">
    <property type="entry name" value="PilZ domain-like"/>
    <property type="match status" value="1"/>
</dbReference>
<evidence type="ECO:0000259" key="1">
    <source>
        <dbReference type="Pfam" id="PF07238"/>
    </source>
</evidence>
<organism evidence="3 4">
    <name type="scientific">Desulfuribacillus alkaliarsenatis</name>
    <dbReference type="NCBI Taxonomy" id="766136"/>
    <lineage>
        <taxon>Bacteria</taxon>
        <taxon>Bacillati</taxon>
        <taxon>Bacillota</taxon>
        <taxon>Desulfuribacillia</taxon>
        <taxon>Desulfuribacillales</taxon>
        <taxon>Desulfuribacillaceae</taxon>
        <taxon>Desulfuribacillus</taxon>
    </lineage>
</organism>
<reference evidence="3 4" key="1">
    <citation type="submission" date="2016-09" db="EMBL/GenBank/DDBJ databases">
        <title>Draft genome sequence for the type strain of Desulfuribacillus alkaliarsenatis AHT28, an obligately anaerobic, sulfidogenic bacterium isolated from Russian soda lake sediments.</title>
        <authorList>
            <person name="Abin C.A."/>
            <person name="Hollibaugh J.T."/>
        </authorList>
    </citation>
    <scope>NUCLEOTIDE SEQUENCE [LARGE SCALE GENOMIC DNA]</scope>
    <source>
        <strain evidence="3 4">AHT28</strain>
    </source>
</reference>
<dbReference type="GO" id="GO:0035438">
    <property type="term" value="F:cyclic-di-GMP binding"/>
    <property type="evidence" value="ECO:0007669"/>
    <property type="project" value="InterPro"/>
</dbReference>
<dbReference type="InterPro" id="IPR009875">
    <property type="entry name" value="PilZ_domain"/>
</dbReference>
<evidence type="ECO:0000313" key="4">
    <source>
        <dbReference type="Proteomes" id="UP000094296"/>
    </source>
</evidence>
<dbReference type="AlphaFoldDB" id="A0A1E5G003"/>
<comment type="caution">
    <text evidence="3">The sequence shown here is derived from an EMBL/GenBank/DDBJ whole genome shotgun (WGS) entry which is preliminary data.</text>
</comment>
<protein>
    <recommendedName>
        <fullName evidence="5">Pilus assembly protein PilZ</fullName>
    </recommendedName>
</protein>
<proteinExistence type="predicted"/>
<dbReference type="Pfam" id="PF12945">
    <property type="entry name" value="PilZNR"/>
    <property type="match status" value="1"/>
</dbReference>
<name>A0A1E5G003_9FIRM</name>
<dbReference type="RefSeq" id="WP_069643949.1">
    <property type="nucleotide sequence ID" value="NZ_MIJE01000033.1"/>
</dbReference>
<evidence type="ECO:0000259" key="2">
    <source>
        <dbReference type="Pfam" id="PF12945"/>
    </source>
</evidence>
<dbReference type="InterPro" id="IPR009926">
    <property type="entry name" value="T3SS_YcgR_PilZN"/>
</dbReference>
<accession>A0A1E5G003</accession>
<feature type="domain" description="Type III secretion system flagellar brake protein YcgR PilZN" evidence="2">
    <location>
        <begin position="5"/>
        <end position="90"/>
    </location>
</feature>
<evidence type="ECO:0000313" key="3">
    <source>
        <dbReference type="EMBL" id="OEF96029.1"/>
    </source>
</evidence>
<keyword evidence="4" id="KW-1185">Reference proteome</keyword>